<dbReference type="InterPro" id="IPR032692">
    <property type="entry name" value="YccS_N"/>
</dbReference>
<dbReference type="Pfam" id="PF12805">
    <property type="entry name" value="FUSC-like"/>
    <property type="match status" value="1"/>
</dbReference>
<evidence type="ECO:0000259" key="9">
    <source>
        <dbReference type="Pfam" id="PF13515"/>
    </source>
</evidence>
<evidence type="ECO:0000313" key="11">
    <source>
        <dbReference type="Proteomes" id="UP000266258"/>
    </source>
</evidence>
<gene>
    <name evidence="10" type="ORF">CJP74_06050</name>
</gene>
<name>A0A3A1Y3P6_9GAMM</name>
<accession>A0A3A1Y3P6</accession>
<feature type="transmembrane region" description="Helical" evidence="7">
    <location>
        <begin position="87"/>
        <end position="106"/>
    </location>
</feature>
<evidence type="ECO:0000256" key="5">
    <source>
        <dbReference type="SAM" id="Coils"/>
    </source>
</evidence>
<dbReference type="Pfam" id="PF13515">
    <property type="entry name" value="FUSC_2"/>
    <property type="match status" value="1"/>
</dbReference>
<organism evidence="10 11">
    <name type="scientific">Psittacicella melopsittaci</name>
    <dbReference type="NCBI Taxonomy" id="2028576"/>
    <lineage>
        <taxon>Bacteria</taxon>
        <taxon>Pseudomonadati</taxon>
        <taxon>Pseudomonadota</taxon>
        <taxon>Gammaproteobacteria</taxon>
        <taxon>Pasteurellales</taxon>
        <taxon>Psittacicellaceae</taxon>
        <taxon>Psittacicella</taxon>
    </lineage>
</organism>
<dbReference type="RefSeq" id="WP_119497379.1">
    <property type="nucleotide sequence ID" value="NZ_NRJH01000051.1"/>
</dbReference>
<keyword evidence="3 7" id="KW-1133">Transmembrane helix</keyword>
<reference evidence="10 11" key="1">
    <citation type="submission" date="2017-08" db="EMBL/GenBank/DDBJ databases">
        <title>Reclassification of Bisgaard taxon 37 and 44.</title>
        <authorList>
            <person name="Christensen H."/>
        </authorList>
    </citation>
    <scope>NUCLEOTIDE SEQUENCE [LARGE SCALE GENOMIC DNA]</scope>
    <source>
        <strain evidence="10 11">B96_4</strain>
    </source>
</reference>
<proteinExistence type="predicted"/>
<keyword evidence="4 7" id="KW-0472">Membrane</keyword>
<evidence type="ECO:0000256" key="7">
    <source>
        <dbReference type="SAM" id="Phobius"/>
    </source>
</evidence>
<dbReference type="Proteomes" id="UP000266258">
    <property type="component" value="Unassembled WGS sequence"/>
</dbReference>
<evidence type="ECO:0000256" key="4">
    <source>
        <dbReference type="ARBA" id="ARBA00023136"/>
    </source>
</evidence>
<dbReference type="GO" id="GO:0016020">
    <property type="term" value="C:membrane"/>
    <property type="evidence" value="ECO:0007669"/>
    <property type="project" value="UniProtKB-SubCell"/>
</dbReference>
<dbReference type="AlphaFoldDB" id="A0A3A1Y3P6"/>
<comment type="subcellular location">
    <subcellularLocation>
        <location evidence="1">Membrane</location>
        <topology evidence="1">Multi-pass membrane protein</topology>
    </subcellularLocation>
</comment>
<feature type="transmembrane region" description="Helical" evidence="7">
    <location>
        <begin position="36"/>
        <end position="52"/>
    </location>
</feature>
<feature type="domain" description="Integral membrane bound transporter" evidence="9">
    <location>
        <begin position="418"/>
        <end position="539"/>
    </location>
</feature>
<feature type="domain" description="Integral membrane protein YccS N-terminal" evidence="8">
    <location>
        <begin position="67"/>
        <end position="367"/>
    </location>
</feature>
<feature type="transmembrane region" description="Helical" evidence="7">
    <location>
        <begin position="64"/>
        <end position="81"/>
    </location>
</feature>
<evidence type="ECO:0000256" key="2">
    <source>
        <dbReference type="ARBA" id="ARBA00022692"/>
    </source>
</evidence>
<feature type="transmembrane region" description="Helical" evidence="7">
    <location>
        <begin position="499"/>
        <end position="518"/>
    </location>
</feature>
<evidence type="ECO:0000256" key="1">
    <source>
        <dbReference type="ARBA" id="ARBA00004141"/>
    </source>
</evidence>
<feature type="transmembrane region" description="Helical" evidence="7">
    <location>
        <begin position="113"/>
        <end position="135"/>
    </location>
</feature>
<evidence type="ECO:0000256" key="6">
    <source>
        <dbReference type="SAM" id="MobiDB-lite"/>
    </source>
</evidence>
<feature type="region of interest" description="Disordered" evidence="6">
    <location>
        <begin position="982"/>
        <end position="1012"/>
    </location>
</feature>
<keyword evidence="5" id="KW-0175">Coiled coil</keyword>
<protein>
    <submittedName>
        <fullName evidence="10">Uncharacterized protein</fullName>
    </submittedName>
</protein>
<comment type="caution">
    <text evidence="10">The sequence shown here is derived from an EMBL/GenBank/DDBJ whole genome shotgun (WGS) entry which is preliminary data.</text>
</comment>
<feature type="transmembrane region" description="Helical" evidence="7">
    <location>
        <begin position="408"/>
        <end position="425"/>
    </location>
</feature>
<feature type="transmembrane region" description="Helical" evidence="7">
    <location>
        <begin position="569"/>
        <end position="588"/>
    </location>
</feature>
<feature type="coiled-coil region" evidence="5">
    <location>
        <begin position="775"/>
        <end position="854"/>
    </location>
</feature>
<sequence>MSTKLKSIIKYQWVNILPTFISASLVLIFLGLLDLFPLYLPMCLGLIAGGVVDVDNKFSGKVKNALLIFIIFLIAEAIVLYTYHNFILLWVSSIIAAFVFVMSGAFSKSLKTVGFGGVLIICYSMFLCFHATDFTMAVEHLLYMLVAAMFYTCISLLIHVIFPNRGIKNNVSDLYNSLSEFLAIKGTFFDPDDETYRREFTSTDQENGGELIANNYYNKNYERARNRLIEQFEITKSSLIIRIKSFGKRKTTSDMMRYYLTADNIFKTLDFNLQDYQPLKDRLQDSDIMFRIQRILMLYAAATSQFSYDLKSERMVSLDKRILISIERLEASINKQRALHYYHVDSLQLLLTKLKKVYWLLQNINNQENFTQSVQQFIPDHRSKVSLKLKLQAALNDFSLKSPIMRHAIRVCILLLMSAFVFYFLSLQFSFWFMMAGVLVIQPRYSLTKTRVKHRLYGSVFGALAGACLAFPVETMPVELSIAGITTLTLFQVTKVLNYGYSTFFLTMAVFCTFRMAGLELTPLVVFERILANALGAGLCYLAMSYVLPEWKYLDLGRNVRQVYDYNKRLLLSIVGVLLKHPISAFDLNKRFLMAQNSHIALQSVVSSIVSEPKIYRLYITPSIKLMALNDYILSNLSLVNQLLIEAIEGNKVEEINQQTVALFEKLALIYSNLYGYGDDELRLTVGKFIAEANEIANSENENDNEFNLNFYLNEKIVGIGVALINYRRELALIYQLTKIDQKLFERVKGKAKEPIDKKAQETATQAVTAPALDAEVMAKAVAKAEEQARKEQIQGAIENLNKENTSEQDQFNEKVASSTAQLDQEASESATNVKEAKAQVKEEQAQRELETNAYLSQAAQHSINDIQSGANSEQVDKIVAHRLGEIDAANLVSDSVPAVVDTKVILPELNSAQLEKDLADQAELDKAKTEQLVQEELKAMPKSEDDVLVDFLTSQEVQMTKQIDQEVFWHDTADEIARLEQEPKDQAQEQQVNAQADQLAQETLNKQYQDK</sequence>
<feature type="compositionally biased region" description="Polar residues" evidence="6">
    <location>
        <begin position="989"/>
        <end position="1012"/>
    </location>
</feature>
<evidence type="ECO:0000256" key="3">
    <source>
        <dbReference type="ARBA" id="ARBA00022989"/>
    </source>
</evidence>
<feature type="transmembrane region" description="Helical" evidence="7">
    <location>
        <begin position="141"/>
        <end position="162"/>
    </location>
</feature>
<dbReference type="InterPro" id="IPR049453">
    <property type="entry name" value="Memb_transporter_dom"/>
</dbReference>
<evidence type="ECO:0000259" key="8">
    <source>
        <dbReference type="Pfam" id="PF12805"/>
    </source>
</evidence>
<feature type="transmembrane region" description="Helical" evidence="7">
    <location>
        <begin position="530"/>
        <end position="549"/>
    </location>
</feature>
<feature type="transmembrane region" description="Helical" evidence="7">
    <location>
        <begin position="12"/>
        <end position="30"/>
    </location>
</feature>
<keyword evidence="2 7" id="KW-0812">Transmembrane</keyword>
<keyword evidence="11" id="KW-1185">Reference proteome</keyword>
<evidence type="ECO:0000313" key="10">
    <source>
        <dbReference type="EMBL" id="RIY31919.1"/>
    </source>
</evidence>
<dbReference type="OrthoDB" id="8670769at2"/>
<dbReference type="EMBL" id="NRJH01000051">
    <property type="protein sequence ID" value="RIY31919.1"/>
    <property type="molecule type" value="Genomic_DNA"/>
</dbReference>